<evidence type="ECO:0000256" key="1">
    <source>
        <dbReference type="SAM" id="MobiDB-lite"/>
    </source>
</evidence>
<proteinExistence type="predicted"/>
<dbReference type="PANTHER" id="PTHR35322">
    <property type="entry name" value="PROTEIN CPR-5"/>
    <property type="match status" value="1"/>
</dbReference>
<dbReference type="InterPro" id="IPR044708">
    <property type="entry name" value="CPR5"/>
</dbReference>
<dbReference type="AlphaFoldDB" id="A0A5B7C7D2"/>
<feature type="transmembrane region" description="Helical" evidence="2">
    <location>
        <begin position="558"/>
        <end position="577"/>
    </location>
</feature>
<keyword evidence="2" id="KW-0472">Membrane</keyword>
<sequence length="599" mass="65882">MDALPPSPQPFQSSPTAASASSEALTQNDEPPAAAAGHPTSNDSNPTVETETPPRSRSTINRGKAVIIKKKKKKRPPTDVSDPPPTPPSSSSSCCTSLPVQRGLRVSNSRRNPRILICSVRQKESDVEALALPLGMSIAAVLAQVLERKDAAGERMPVDHLSSICTLAVRESLANVFGDRFDCFVRNFEKSFRSTLMTLRLINESSQSKGEHLRPLNKKSNCSDVASPMSFNGGDSAFNSGAEDCQSEAVPHSIQEQLDTLEETGENMRTGLTNRELALHDGQMNQLLTCVSSSTQRSVINQSMLTTLEKSVMEQARSNDLKTFEMGLIMKKLQLKETQLSLNSDSNLLERCKLSMGVSKASFKAEKFKNELEDTRHAELLKMCIDCLVAGLLVMLGCLAYGTYVYSHKRITEATASCTPTMESKSWWIPKPMASFNSGLQVLRCQVQVISRMLFGVLMILAIAYLLLQRSATSKQTMPVTFILLLLGVACGFAGKLCIDTLGGSGYHWLFYWEALCLFHFFSNVCTSALFLFLHGPITVSQGARGNTIFPYWIRRSLFYATALLFLPLLCGFVPFASPGEWKDHFSSLVIDFLPITND</sequence>
<dbReference type="GO" id="GO:0010150">
    <property type="term" value="P:leaf senescence"/>
    <property type="evidence" value="ECO:0007669"/>
    <property type="project" value="InterPro"/>
</dbReference>
<keyword evidence="2" id="KW-0812">Transmembrane</keyword>
<feature type="region of interest" description="Disordered" evidence="1">
    <location>
        <begin position="1"/>
        <end position="106"/>
    </location>
</feature>
<dbReference type="EMBL" id="GHES01044724">
    <property type="protein sequence ID" value="MPA75283.1"/>
    <property type="molecule type" value="Transcribed_RNA"/>
</dbReference>
<feature type="compositionally biased region" description="Low complexity" evidence="1">
    <location>
        <begin position="10"/>
        <end position="26"/>
    </location>
</feature>
<feature type="transmembrane region" description="Helical" evidence="2">
    <location>
        <begin position="449"/>
        <end position="468"/>
    </location>
</feature>
<accession>A0A5B7C7D2</accession>
<gene>
    <name evidence="3" type="ORF">Din_044724</name>
</gene>
<feature type="compositionally biased region" description="Polar residues" evidence="1">
    <location>
        <begin position="39"/>
        <end position="61"/>
    </location>
</feature>
<evidence type="ECO:0000313" key="3">
    <source>
        <dbReference type="EMBL" id="MPA75283.1"/>
    </source>
</evidence>
<organism evidence="3">
    <name type="scientific">Davidia involucrata</name>
    <name type="common">Dove tree</name>
    <dbReference type="NCBI Taxonomy" id="16924"/>
    <lineage>
        <taxon>Eukaryota</taxon>
        <taxon>Viridiplantae</taxon>
        <taxon>Streptophyta</taxon>
        <taxon>Embryophyta</taxon>
        <taxon>Tracheophyta</taxon>
        <taxon>Spermatophyta</taxon>
        <taxon>Magnoliopsida</taxon>
        <taxon>eudicotyledons</taxon>
        <taxon>Gunneridae</taxon>
        <taxon>Pentapetalae</taxon>
        <taxon>asterids</taxon>
        <taxon>Cornales</taxon>
        <taxon>Nyssaceae</taxon>
        <taxon>Davidia</taxon>
    </lineage>
</organism>
<reference evidence="3" key="1">
    <citation type="submission" date="2019-08" db="EMBL/GenBank/DDBJ databases">
        <title>Reference gene set and small RNA set construction with multiple tissues from Davidia involucrata Baill.</title>
        <authorList>
            <person name="Yang H."/>
            <person name="Zhou C."/>
            <person name="Li G."/>
            <person name="Wang J."/>
            <person name="Gao P."/>
            <person name="Wang M."/>
            <person name="Wang R."/>
            <person name="Zhao Y."/>
        </authorList>
    </citation>
    <scope>NUCLEOTIDE SEQUENCE</scope>
    <source>
        <tissue evidence="3">Mixed with DoveR01_LX</tissue>
    </source>
</reference>
<evidence type="ECO:0000256" key="2">
    <source>
        <dbReference type="SAM" id="Phobius"/>
    </source>
</evidence>
<dbReference type="GO" id="GO:0010090">
    <property type="term" value="P:trichome morphogenesis"/>
    <property type="evidence" value="ECO:0007669"/>
    <property type="project" value="InterPro"/>
</dbReference>
<protein>
    <recommendedName>
        <fullName evidence="4">Protein CPR-5-like</fullName>
    </recommendedName>
</protein>
<keyword evidence="2" id="KW-1133">Transmembrane helix</keyword>
<name>A0A5B7C7D2_DAVIN</name>
<dbReference type="PANTHER" id="PTHR35322:SF2">
    <property type="entry name" value="PROTEIN CPR-5"/>
    <property type="match status" value="1"/>
</dbReference>
<evidence type="ECO:0008006" key="4">
    <source>
        <dbReference type="Google" id="ProtNLM"/>
    </source>
</evidence>
<dbReference type="GO" id="GO:0006952">
    <property type="term" value="P:defense response"/>
    <property type="evidence" value="ECO:0007669"/>
    <property type="project" value="InterPro"/>
</dbReference>
<feature type="transmembrane region" description="Helical" evidence="2">
    <location>
        <begin position="511"/>
        <end position="538"/>
    </location>
</feature>
<feature type="transmembrane region" description="Helical" evidence="2">
    <location>
        <begin position="480"/>
        <end position="499"/>
    </location>
</feature>